<organism evidence="7 8">
    <name type="scientific">Bordetella flabilis</name>
    <dbReference type="NCBI Taxonomy" id="463014"/>
    <lineage>
        <taxon>Bacteria</taxon>
        <taxon>Pseudomonadati</taxon>
        <taxon>Pseudomonadota</taxon>
        <taxon>Betaproteobacteria</taxon>
        <taxon>Burkholderiales</taxon>
        <taxon>Alcaligenaceae</taxon>
        <taxon>Bordetella</taxon>
    </lineage>
</organism>
<evidence type="ECO:0000259" key="6">
    <source>
        <dbReference type="PROSITE" id="PS50931"/>
    </source>
</evidence>
<dbReference type="GO" id="GO:0003700">
    <property type="term" value="F:DNA-binding transcription factor activity"/>
    <property type="evidence" value="ECO:0007669"/>
    <property type="project" value="InterPro"/>
</dbReference>
<evidence type="ECO:0000256" key="2">
    <source>
        <dbReference type="ARBA" id="ARBA00023015"/>
    </source>
</evidence>
<protein>
    <recommendedName>
        <fullName evidence="6">HTH lysR-type domain-containing protein</fullName>
    </recommendedName>
</protein>
<comment type="similarity">
    <text evidence="1">Belongs to the LysR transcriptional regulatory family.</text>
</comment>
<evidence type="ECO:0000256" key="4">
    <source>
        <dbReference type="ARBA" id="ARBA00023163"/>
    </source>
</evidence>
<reference evidence="7 8" key="1">
    <citation type="submission" date="2016-06" db="EMBL/GenBank/DDBJ databases">
        <title>Complete genome sequences of Bordetella bronchialis and Bordetella flabilis.</title>
        <authorList>
            <person name="LiPuma J.J."/>
            <person name="Spilker T."/>
        </authorList>
    </citation>
    <scope>NUCLEOTIDE SEQUENCE [LARGE SCALE GENOMIC DNA]</scope>
    <source>
        <strain evidence="7 8">AU10664</strain>
    </source>
</reference>
<evidence type="ECO:0000256" key="3">
    <source>
        <dbReference type="ARBA" id="ARBA00023125"/>
    </source>
</evidence>
<evidence type="ECO:0000256" key="1">
    <source>
        <dbReference type="ARBA" id="ARBA00009437"/>
    </source>
</evidence>
<dbReference type="SUPFAM" id="SSF46785">
    <property type="entry name" value="Winged helix' DNA-binding domain"/>
    <property type="match status" value="1"/>
</dbReference>
<keyword evidence="3" id="KW-0238">DNA-binding</keyword>
<evidence type="ECO:0000313" key="8">
    <source>
        <dbReference type="Proteomes" id="UP000091926"/>
    </source>
</evidence>
<accession>A0A193GE62</accession>
<dbReference type="RefSeq" id="WP_066658897.1">
    <property type="nucleotide sequence ID" value="NZ_CBCSCL010000041.1"/>
</dbReference>
<feature type="region of interest" description="Disordered" evidence="5">
    <location>
        <begin position="291"/>
        <end position="312"/>
    </location>
</feature>
<keyword evidence="2" id="KW-0805">Transcription regulation</keyword>
<gene>
    <name evidence="7" type="ORF">BAU07_14250</name>
</gene>
<evidence type="ECO:0000256" key="5">
    <source>
        <dbReference type="SAM" id="MobiDB-lite"/>
    </source>
</evidence>
<dbReference type="CDD" id="cd05466">
    <property type="entry name" value="PBP2_LTTR_substrate"/>
    <property type="match status" value="1"/>
</dbReference>
<proteinExistence type="inferred from homology"/>
<feature type="domain" description="HTH lysR-type" evidence="6">
    <location>
        <begin position="1"/>
        <end position="58"/>
    </location>
</feature>
<dbReference type="EMBL" id="CP016172">
    <property type="protein sequence ID" value="ANN78100.1"/>
    <property type="molecule type" value="Genomic_DNA"/>
</dbReference>
<keyword evidence="8" id="KW-1185">Reference proteome</keyword>
<dbReference type="Gene3D" id="1.10.10.10">
    <property type="entry name" value="Winged helix-like DNA-binding domain superfamily/Winged helix DNA-binding domain"/>
    <property type="match status" value="1"/>
</dbReference>
<dbReference type="SUPFAM" id="SSF53850">
    <property type="entry name" value="Periplasmic binding protein-like II"/>
    <property type="match status" value="1"/>
</dbReference>
<dbReference type="GO" id="GO:0000976">
    <property type="term" value="F:transcription cis-regulatory region binding"/>
    <property type="evidence" value="ECO:0007669"/>
    <property type="project" value="TreeGrafter"/>
</dbReference>
<dbReference type="InterPro" id="IPR036388">
    <property type="entry name" value="WH-like_DNA-bd_sf"/>
</dbReference>
<dbReference type="InterPro" id="IPR036390">
    <property type="entry name" value="WH_DNA-bd_sf"/>
</dbReference>
<dbReference type="PANTHER" id="PTHR30126:SF77">
    <property type="entry name" value="TRANSCRIPTIONAL REGULATORY PROTEIN"/>
    <property type="match status" value="1"/>
</dbReference>
<dbReference type="FunFam" id="1.10.10.10:FF:000001">
    <property type="entry name" value="LysR family transcriptional regulator"/>
    <property type="match status" value="1"/>
</dbReference>
<dbReference type="KEGG" id="bfz:BAU07_14250"/>
<evidence type="ECO:0000313" key="7">
    <source>
        <dbReference type="EMBL" id="ANN78100.1"/>
    </source>
</evidence>
<dbReference type="Pfam" id="PF00126">
    <property type="entry name" value="HTH_1"/>
    <property type="match status" value="1"/>
</dbReference>
<sequence>MHVKQLETFIRIVETGSFAGAAQAMHTTQSTISARMRELEAGLGVALFDRSGHRATLTPRGRALLARAREMVGLAADIAREIGDTRAAAGVVRIGVAGLVAMTWLPRLMGALRERFPGVAVQLEVALTTPLVDKLGAGELDVSIVTGPVRGAGLECVSLGYDQFVWMAPAALPVPRRALTPVELAQWPILGLSEASHHYPVIDDWFRAGNAAYQPVVSCSNVRVLADLTLAGLGISLLPRRSCQHAVDAGQLRVIETRPALPPVEFVALHKRDLIDPLAAAVAALARETSEFSLTSSPSPSRRPAAPPPSTS</sequence>
<dbReference type="Proteomes" id="UP000091926">
    <property type="component" value="Chromosome"/>
</dbReference>
<dbReference type="PANTHER" id="PTHR30126">
    <property type="entry name" value="HTH-TYPE TRANSCRIPTIONAL REGULATOR"/>
    <property type="match status" value="1"/>
</dbReference>
<dbReference type="PRINTS" id="PR00039">
    <property type="entry name" value="HTHLYSR"/>
</dbReference>
<dbReference type="InterPro" id="IPR005119">
    <property type="entry name" value="LysR_subst-bd"/>
</dbReference>
<dbReference type="Gene3D" id="3.40.190.290">
    <property type="match status" value="1"/>
</dbReference>
<dbReference type="STRING" id="463014.BAU07_14250"/>
<dbReference type="PROSITE" id="PS50931">
    <property type="entry name" value="HTH_LYSR"/>
    <property type="match status" value="1"/>
</dbReference>
<dbReference type="OrthoDB" id="8651113at2"/>
<dbReference type="AlphaFoldDB" id="A0A193GE62"/>
<dbReference type="Pfam" id="PF03466">
    <property type="entry name" value="LysR_substrate"/>
    <property type="match status" value="1"/>
</dbReference>
<name>A0A193GE62_9BORD</name>
<dbReference type="InterPro" id="IPR000847">
    <property type="entry name" value="LysR_HTH_N"/>
</dbReference>
<keyword evidence="4" id="KW-0804">Transcription</keyword>
<feature type="compositionally biased region" description="Low complexity" evidence="5">
    <location>
        <begin position="295"/>
        <end position="304"/>
    </location>
</feature>